<reference evidence="4 5" key="1">
    <citation type="journal article" date="2011" name="J. Bacteriol.">
        <title>Genome sequence of the mercury-methylating strain Desulfovibrio desulfuricans ND132.</title>
        <authorList>
            <person name="Brown S.D."/>
            <person name="Gilmour C.C."/>
            <person name="Kucken A.M."/>
            <person name="Wall J.D."/>
            <person name="Elias D.A."/>
            <person name="Brandt C.C."/>
            <person name="Podar M."/>
            <person name="Chertkov O."/>
            <person name="Held B."/>
            <person name="Bruce D.C."/>
            <person name="Detter J.C."/>
            <person name="Tapia R."/>
            <person name="Han C.S."/>
            <person name="Goodwin L.A."/>
            <person name="Cheng J.F."/>
            <person name="Pitluck S."/>
            <person name="Woyke T."/>
            <person name="Mikhailova N."/>
            <person name="Ivanova N.N."/>
            <person name="Han J."/>
            <person name="Lucas S."/>
            <person name="Lapidus A.L."/>
            <person name="Land M.L."/>
            <person name="Hauser L.J."/>
            <person name="Palumbo A.V."/>
        </authorList>
    </citation>
    <scope>NUCLEOTIDE SEQUENCE [LARGE SCALE GENOMIC DNA]</scope>
    <source>
        <strain evidence="4 5">ND132</strain>
    </source>
</reference>
<evidence type="ECO:0000313" key="4">
    <source>
        <dbReference type="EMBL" id="EGB13438.1"/>
    </source>
</evidence>
<feature type="domain" description="DprA winged helix" evidence="3">
    <location>
        <begin position="346"/>
        <end position="401"/>
    </location>
</feature>
<dbReference type="InterPro" id="IPR036388">
    <property type="entry name" value="WH-like_DNA-bd_sf"/>
</dbReference>
<comment type="similarity">
    <text evidence="1">Belongs to the DprA/Smf family.</text>
</comment>
<evidence type="ECO:0000259" key="2">
    <source>
        <dbReference type="Pfam" id="PF02481"/>
    </source>
</evidence>
<dbReference type="InterPro" id="IPR036390">
    <property type="entry name" value="WH_DNA-bd_sf"/>
</dbReference>
<dbReference type="Pfam" id="PF17782">
    <property type="entry name" value="WHD_DprA"/>
    <property type="match status" value="1"/>
</dbReference>
<dbReference type="SUPFAM" id="SSF102405">
    <property type="entry name" value="MCP/YpsA-like"/>
    <property type="match status" value="1"/>
</dbReference>
<dbReference type="InterPro" id="IPR003488">
    <property type="entry name" value="DprA"/>
</dbReference>
<proteinExistence type="inferred from homology"/>
<accession>F0JDZ8</accession>
<organism evidence="4 5">
    <name type="scientific">Pseudodesulfovibrio mercurii</name>
    <dbReference type="NCBI Taxonomy" id="641491"/>
    <lineage>
        <taxon>Bacteria</taxon>
        <taxon>Pseudomonadati</taxon>
        <taxon>Thermodesulfobacteriota</taxon>
        <taxon>Desulfovibrionia</taxon>
        <taxon>Desulfovibrionales</taxon>
        <taxon>Desulfovibrionaceae</taxon>
    </lineage>
</organism>
<dbReference type="Proteomes" id="UP000007845">
    <property type="component" value="Chromosome"/>
</dbReference>
<keyword evidence="5" id="KW-1185">Reference proteome</keyword>
<evidence type="ECO:0000256" key="1">
    <source>
        <dbReference type="ARBA" id="ARBA00006525"/>
    </source>
</evidence>
<dbReference type="NCBIfam" id="TIGR00732">
    <property type="entry name" value="dprA"/>
    <property type="match status" value="1"/>
</dbReference>
<dbReference type="STRING" id="641491.DND132_0221"/>
<name>F0JDZ8_9BACT</name>
<dbReference type="eggNOG" id="COG0758">
    <property type="taxonomic scope" value="Bacteria"/>
</dbReference>
<protein>
    <submittedName>
        <fullName evidence="4">DNA protecting protein DprA</fullName>
    </submittedName>
</protein>
<dbReference type="Gene3D" id="1.10.10.10">
    <property type="entry name" value="Winged helix-like DNA-binding domain superfamily/Winged helix DNA-binding domain"/>
    <property type="match status" value="1"/>
</dbReference>
<dbReference type="OrthoDB" id="9785707at2"/>
<dbReference type="InterPro" id="IPR057666">
    <property type="entry name" value="DrpA_SLOG"/>
</dbReference>
<dbReference type="RefSeq" id="WP_014320866.1">
    <property type="nucleotide sequence ID" value="NC_016803.1"/>
</dbReference>
<dbReference type="GO" id="GO:0009294">
    <property type="term" value="P:DNA-mediated transformation"/>
    <property type="evidence" value="ECO:0007669"/>
    <property type="project" value="InterPro"/>
</dbReference>
<dbReference type="PANTHER" id="PTHR43022">
    <property type="entry name" value="PROTEIN SMF"/>
    <property type="match status" value="1"/>
</dbReference>
<evidence type="ECO:0000313" key="5">
    <source>
        <dbReference type="Proteomes" id="UP000007845"/>
    </source>
</evidence>
<dbReference type="Pfam" id="PF02481">
    <property type="entry name" value="DNA_processg_A"/>
    <property type="match status" value="1"/>
</dbReference>
<dbReference type="SMR" id="F0JDZ8"/>
<dbReference type="AlphaFoldDB" id="F0JDZ8"/>
<gene>
    <name evidence="4" type="ORF">DND132_0221</name>
</gene>
<dbReference type="PANTHER" id="PTHR43022:SF1">
    <property type="entry name" value="PROTEIN SMF"/>
    <property type="match status" value="1"/>
</dbReference>
<dbReference type="KEGG" id="ddn:DND132_0221"/>
<feature type="domain" description="Smf/DprA SLOG" evidence="2">
    <location>
        <begin position="82"/>
        <end position="288"/>
    </location>
</feature>
<dbReference type="SUPFAM" id="SSF46785">
    <property type="entry name" value="Winged helix' DNA-binding domain"/>
    <property type="match status" value="1"/>
</dbReference>
<dbReference type="InterPro" id="IPR041614">
    <property type="entry name" value="DprA_WH"/>
</dbReference>
<dbReference type="HOGENOM" id="CLU_029601_1_1_7"/>
<dbReference type="Gene3D" id="3.40.50.450">
    <property type="match status" value="1"/>
</dbReference>
<evidence type="ECO:0000259" key="3">
    <source>
        <dbReference type="Pfam" id="PF17782"/>
    </source>
</evidence>
<sequence length="418" mass="45155">MDLQREIFACLALKHTPGLGPKVWRELFAAYPSAFDAVRDAPAWHDRGLSARKLARACAREDWRGKAEAEYKEARRLSMDAVTWFDPRFPDSLRQIPDPPALFYVRGDTSLLGNPGVAVVGARECTRLGLETAGRISAQLSKIGITVISGLALGIDRQAHLGGLKGIGSSIAVLGCGLDVDYPPGNGDVRRALYDKGLVVTEYGPGVRPRGGNFPVRNRLISGLSLGVLVAEAAHNSGSLITARLAGEQGKDVFAVPGPIGQPTFTGCHRLIKQGAALVESASDIVEILRYDFARELAHVPDPAPSEEEIGVDVDRAVVKKKRALAVPEEGGGRPRRRVSLVDREALDLNGDEKRVLDLLDGADKMHIDALGRELGWDSPTVSRVLLLLEMRGAVRQLPGMWYLAREDEPADGGSFED</sequence>
<dbReference type="EMBL" id="CP003220">
    <property type="protein sequence ID" value="EGB13438.1"/>
    <property type="molecule type" value="Genomic_DNA"/>
</dbReference>